<dbReference type="KEGG" id="gsn:YC6258_03119"/>
<dbReference type="GO" id="GO:0031012">
    <property type="term" value="C:extracellular matrix"/>
    <property type="evidence" value="ECO:0007669"/>
    <property type="project" value="TreeGrafter"/>
</dbReference>
<dbReference type="HOGENOM" id="CLU_021823_0_1_6"/>
<dbReference type="PANTHER" id="PTHR46145:SF4">
    <property type="entry name" value="HEPARANASE"/>
    <property type="match status" value="1"/>
</dbReference>
<reference evidence="1 2" key="1">
    <citation type="submission" date="2014-01" db="EMBL/GenBank/DDBJ databases">
        <title>Full genme sequencing of cellulolytic bacterium Gynuella sunshinyii YC6258T gen. nov., sp. nov.</title>
        <authorList>
            <person name="Khan H."/>
            <person name="Chung E.J."/>
            <person name="Chung Y.R."/>
        </authorList>
    </citation>
    <scope>NUCLEOTIDE SEQUENCE [LARGE SCALE GENOMIC DNA]</scope>
    <source>
        <strain evidence="1 2">YC6258</strain>
    </source>
</reference>
<dbReference type="GO" id="GO:0016798">
    <property type="term" value="F:hydrolase activity, acting on glycosyl bonds"/>
    <property type="evidence" value="ECO:0007669"/>
    <property type="project" value="InterPro"/>
</dbReference>
<dbReference type="PANTHER" id="PTHR46145">
    <property type="entry name" value="HEPARANASE"/>
    <property type="match status" value="1"/>
</dbReference>
<dbReference type="SUPFAM" id="SSF51445">
    <property type="entry name" value="(Trans)glycosidases"/>
    <property type="match status" value="1"/>
</dbReference>
<dbReference type="Gene3D" id="3.20.20.80">
    <property type="entry name" value="Glycosidases"/>
    <property type="match status" value="1"/>
</dbReference>
<proteinExistence type="predicted"/>
<dbReference type="STRING" id="1445510.YC6258_03119"/>
<dbReference type="GO" id="GO:0005615">
    <property type="term" value="C:extracellular space"/>
    <property type="evidence" value="ECO:0007669"/>
    <property type="project" value="TreeGrafter"/>
</dbReference>
<protein>
    <submittedName>
        <fullName evidence="1">Uncharacterized protein</fullName>
    </submittedName>
</protein>
<dbReference type="EMBL" id="CP007142">
    <property type="protein sequence ID" value="AJQ95155.1"/>
    <property type="molecule type" value="Genomic_DNA"/>
</dbReference>
<evidence type="ECO:0000313" key="2">
    <source>
        <dbReference type="Proteomes" id="UP000032266"/>
    </source>
</evidence>
<dbReference type="InterPro" id="IPR005199">
    <property type="entry name" value="Glyco_hydro_79"/>
</dbReference>
<dbReference type="OrthoDB" id="366350at2"/>
<dbReference type="Pfam" id="PF03662">
    <property type="entry name" value="Glyco_hydro_79n"/>
    <property type="match status" value="1"/>
</dbReference>
<dbReference type="Proteomes" id="UP000032266">
    <property type="component" value="Chromosome"/>
</dbReference>
<dbReference type="InterPro" id="IPR017853">
    <property type="entry name" value="GH"/>
</dbReference>
<sequence length="440" mass="49671">MALLSGGEWWGQQTPRVSLTDPELQKWVRVLAPAYIRIGGTESDRVAYGDQDKSHYNTSEIDSATVADLAAFLRQTGLDLMFTLNAGPGVRVNGQWQPEVVEPLLKWMRDYQVTPAVFELGNEVGAFWLIFGLKQQITYGQYVQDTYRARELIHRYFPDTQLAGPANAFWPKLKEPFSSVIGSSRMLFERPSGLDIFTWHFYPSQSTRCPLRSVTATERQFLSPAFYQEIKAQAQMIRRWSENSLQPLHVWLGETGPAQCGGEKQLSDRWVSSLWWVAHMGLMAEAGQQVMVRQSLVGGDYALLSPVKGGYQPNPDYWVGVLWKQLMGTRVLSASVDAEKFLLAFSHCSPDKNHINSVVVNFSKDLVALQIPSVTEKLLHVSSIDLRSRRVILSGMPADTYEDLLQGDIPWHSAVGKHEVELDGYSMVWLNQKDKDAVCR</sequence>
<name>A0A0C5V6V1_9GAMM</name>
<dbReference type="AlphaFoldDB" id="A0A0C5V6V1"/>
<dbReference type="RefSeq" id="WP_082070719.1">
    <property type="nucleotide sequence ID" value="NZ_CP007142.1"/>
</dbReference>
<evidence type="ECO:0000313" key="1">
    <source>
        <dbReference type="EMBL" id="AJQ95155.1"/>
    </source>
</evidence>
<keyword evidence="2" id="KW-1185">Reference proteome</keyword>
<dbReference type="GO" id="GO:0016020">
    <property type="term" value="C:membrane"/>
    <property type="evidence" value="ECO:0007669"/>
    <property type="project" value="InterPro"/>
</dbReference>
<gene>
    <name evidence="1" type="ORF">YC6258_03119</name>
</gene>
<accession>A0A0C5V6V1</accession>
<organism evidence="1 2">
    <name type="scientific">Gynuella sunshinyii YC6258</name>
    <dbReference type="NCBI Taxonomy" id="1445510"/>
    <lineage>
        <taxon>Bacteria</taxon>
        <taxon>Pseudomonadati</taxon>
        <taxon>Pseudomonadota</taxon>
        <taxon>Gammaproteobacteria</taxon>
        <taxon>Oceanospirillales</taxon>
        <taxon>Saccharospirillaceae</taxon>
        <taxon>Gynuella</taxon>
    </lineage>
</organism>